<keyword evidence="3" id="KW-1185">Reference proteome</keyword>
<dbReference type="InterPro" id="IPR032675">
    <property type="entry name" value="LRR_dom_sf"/>
</dbReference>
<dbReference type="SUPFAM" id="SSF81383">
    <property type="entry name" value="F-box domain"/>
    <property type="match status" value="1"/>
</dbReference>
<dbReference type="PANTHER" id="PTHR31639">
    <property type="entry name" value="F-BOX PROTEIN-LIKE"/>
    <property type="match status" value="1"/>
</dbReference>
<dbReference type="InterPro" id="IPR006566">
    <property type="entry name" value="FBD"/>
</dbReference>
<accession>A0AAU9NTX6</accession>
<proteinExistence type="predicted"/>
<dbReference type="CDD" id="cd22160">
    <property type="entry name" value="F-box_AtFBL13-like"/>
    <property type="match status" value="1"/>
</dbReference>
<dbReference type="SMART" id="SM00579">
    <property type="entry name" value="FBD"/>
    <property type="match status" value="1"/>
</dbReference>
<dbReference type="AlphaFoldDB" id="A0AAU9NTX6"/>
<organism evidence="2 3">
    <name type="scientific">Lactuca virosa</name>
    <dbReference type="NCBI Taxonomy" id="75947"/>
    <lineage>
        <taxon>Eukaryota</taxon>
        <taxon>Viridiplantae</taxon>
        <taxon>Streptophyta</taxon>
        <taxon>Embryophyta</taxon>
        <taxon>Tracheophyta</taxon>
        <taxon>Spermatophyta</taxon>
        <taxon>Magnoliopsida</taxon>
        <taxon>eudicotyledons</taxon>
        <taxon>Gunneridae</taxon>
        <taxon>Pentapetalae</taxon>
        <taxon>asterids</taxon>
        <taxon>campanulids</taxon>
        <taxon>Asterales</taxon>
        <taxon>Asteraceae</taxon>
        <taxon>Cichorioideae</taxon>
        <taxon>Cichorieae</taxon>
        <taxon>Lactucinae</taxon>
        <taxon>Lactuca</taxon>
    </lineage>
</organism>
<dbReference type="PANTHER" id="PTHR31639:SF333">
    <property type="entry name" value="F-BOX DOMAIN, FBD DOMAIN, LEUCINE-RICH REPEAT DOMAIN, L DOMAIN-LIKE PROTEIN-RELATED"/>
    <property type="match status" value="1"/>
</dbReference>
<dbReference type="Pfam" id="PF23622">
    <property type="entry name" value="LRR_At1g61320_AtMIF1"/>
    <property type="match status" value="1"/>
</dbReference>
<evidence type="ECO:0000259" key="1">
    <source>
        <dbReference type="PROSITE" id="PS50181"/>
    </source>
</evidence>
<dbReference type="InterPro" id="IPR053781">
    <property type="entry name" value="F-box_AtFBL13-like"/>
</dbReference>
<reference evidence="2 3" key="1">
    <citation type="submission" date="2022-01" db="EMBL/GenBank/DDBJ databases">
        <authorList>
            <person name="Xiong W."/>
            <person name="Schranz E."/>
        </authorList>
    </citation>
    <scope>NUCLEOTIDE SEQUENCE [LARGE SCALE GENOMIC DNA]</scope>
</reference>
<comment type="caution">
    <text evidence="2">The sequence shown here is derived from an EMBL/GenBank/DDBJ whole genome shotgun (WGS) entry which is preliminary data.</text>
</comment>
<dbReference type="Pfam" id="PF00646">
    <property type="entry name" value="F-box"/>
    <property type="match status" value="1"/>
</dbReference>
<dbReference type="Proteomes" id="UP001157418">
    <property type="component" value="Unassembled WGS sequence"/>
</dbReference>
<protein>
    <recommendedName>
        <fullName evidence="1">F-box domain-containing protein</fullName>
    </recommendedName>
</protein>
<feature type="domain" description="F-box" evidence="1">
    <location>
        <begin position="57"/>
        <end position="109"/>
    </location>
</feature>
<sequence length="457" mass="53062">MKKAHMAVDGVSLSKKVLVFCRRTKRFREIRENDHLRWSAEGTMENYKRSSVTCIGEDRINNLPEDLVDSILERVPFEDAVRTSIISKTWRYRWTEIRALVFDKTFSNKFAKNEAFGHNEFIKIINQVLTLHKGHILKFHLHIPNMSVDSFQEVDQWMLLLSRNGVRELILTSSNQRYELPSYVFYCLELTKLELENCFFKPPLEFEGFLNLEKLLLKDIDFGANLCGTKMNLPQLKTLSLYSCTNVYNFNIKATKLRNLTVIACPDAMLATLLSNLTKIRFFYIDAQFLKMFTAENIPKWFPHPVNSLRHLWFGKFQFGDLDQLHGVLCLLRNSPNLKTLTMNLEMEPQADIGPASSILKSPNSLDYKLCRLKTVEIRYLEGSIPELLFIKLLLAHSPSLQKFTIKPSRASNVQKRLEIAMKIMQFPRASTKAKMFYFGSLYYPFMQHANLSIAKG</sequence>
<evidence type="ECO:0000313" key="2">
    <source>
        <dbReference type="EMBL" id="CAH1441159.1"/>
    </source>
</evidence>
<evidence type="ECO:0000313" key="3">
    <source>
        <dbReference type="Proteomes" id="UP001157418"/>
    </source>
</evidence>
<dbReference type="InterPro" id="IPR036047">
    <property type="entry name" value="F-box-like_dom_sf"/>
</dbReference>
<dbReference type="SUPFAM" id="SSF52047">
    <property type="entry name" value="RNI-like"/>
    <property type="match status" value="1"/>
</dbReference>
<gene>
    <name evidence="2" type="ORF">LVIROSA_LOCUS27244</name>
</gene>
<dbReference type="Gene3D" id="3.80.10.10">
    <property type="entry name" value="Ribonuclease Inhibitor"/>
    <property type="match status" value="1"/>
</dbReference>
<dbReference type="EMBL" id="CAKMRJ010005412">
    <property type="protein sequence ID" value="CAH1441159.1"/>
    <property type="molecule type" value="Genomic_DNA"/>
</dbReference>
<dbReference type="PROSITE" id="PS50181">
    <property type="entry name" value="FBOX"/>
    <property type="match status" value="1"/>
</dbReference>
<name>A0AAU9NTX6_9ASTR</name>
<dbReference type="InterPro" id="IPR001810">
    <property type="entry name" value="F-box_dom"/>
</dbReference>
<dbReference type="InterPro" id="IPR055357">
    <property type="entry name" value="LRR_At1g61320_AtMIF1"/>
</dbReference>